<dbReference type="Pfam" id="PF00413">
    <property type="entry name" value="Peptidase_M10"/>
    <property type="match status" value="1"/>
</dbReference>
<comment type="cofactor">
    <cofactor evidence="8">
        <name>Ca(2+)</name>
        <dbReference type="ChEBI" id="CHEBI:29108"/>
    </cofactor>
    <text evidence="8">Can bind about 5 Ca(2+) ions per subunit.</text>
</comment>
<feature type="binding site" evidence="8">
    <location>
        <position position="236"/>
    </location>
    <ligand>
        <name>Zn(2+)</name>
        <dbReference type="ChEBI" id="CHEBI:29105"/>
        <label>1</label>
    </ligand>
</feature>
<dbReference type="InterPro" id="IPR021190">
    <property type="entry name" value="Pept_M10A"/>
</dbReference>
<dbReference type="CDD" id="cd04278">
    <property type="entry name" value="ZnMc_MMP"/>
    <property type="match status" value="1"/>
</dbReference>
<feature type="binding site" evidence="8">
    <location>
        <position position="270"/>
    </location>
    <ligand>
        <name>Ca(2+)</name>
        <dbReference type="ChEBI" id="CHEBI:29108"/>
        <label>3</label>
    </ligand>
</feature>
<evidence type="ECO:0000313" key="14">
    <source>
        <dbReference type="EMBL" id="PVD32787.1"/>
    </source>
</evidence>
<feature type="binding site" evidence="8">
    <location>
        <position position="292"/>
    </location>
    <ligand>
        <name>Zn(2+)</name>
        <dbReference type="ChEBI" id="CHEBI:29105"/>
        <label>2</label>
        <note>catalytic</note>
    </ligand>
</feature>
<gene>
    <name evidence="14" type="ORF">C0Q70_08233</name>
</gene>
<sequence>MTAATVWRWSVLTAVVVVVVTYSRAAPATDFEHQEVKTVRQVTQSVTSVAPAASALQDRFANNEKEDNVQMAENFLSSYGYFRKGQSLSFPAAPVTGAGEKRYKRDATSDLTDAVRMFQSFYGLPQTGRLDEATVDLMKRDRCGVADIPEDDDNTRVARSTDSESPQSINYGGARWQHNTLTWKLGIATKRLDESDQRKVMHDAFHLWKEQVPLEFQEVTREDPADIVVLFGTGHHGDKSPFDGRGKVLAHAYAPGRNELAGDIHFDDDEPWTTNTKEGSDLLSVASHELGHSLGLGHSRDPSALMYAFYGMQTELTLGDDDIQAIQTLYGVVSGTGTGSRPATKRPPTTVRPMWVKSFITRQPLPPASEPPTTAGCGIDFDFIIKDHQDVFIGITGNEAHRFTSSGALPGNPVSLDTLFPGALFRPNAVFSVPERKATYFIAGNRVWRYTDHALDSGYPQNLNIDFPDVIRFVLALPDTTGQPRFFVFGSTHWVEYDFDQPRQQSPRHYLIPQYWPGVTTDVKYGIAWNDGNTYLITPDSHVVFNIFRRSSNSGKQPGCPPWLRALNLQASPSQQYSRSAASGLSAWSWMLLTLLVSLGVCLPGNAAICQLLLLFRHRTQRCHST</sequence>
<feature type="transmembrane region" description="Helical" evidence="11">
    <location>
        <begin position="588"/>
        <end position="616"/>
    </location>
</feature>
<comment type="cofactor">
    <cofactor evidence="8">
        <name>Zn(2+)</name>
        <dbReference type="ChEBI" id="CHEBI:29105"/>
    </cofactor>
    <text evidence="8">Binds 2 Zn(2+) ions per subunit.</text>
</comment>
<protein>
    <recommendedName>
        <fullName evidence="13">Peptidase metallopeptidase domain-containing protein</fullName>
    </recommendedName>
</protein>
<dbReference type="PROSITE" id="PS51642">
    <property type="entry name" value="HEMOPEXIN_2"/>
    <property type="match status" value="1"/>
</dbReference>
<dbReference type="EMBL" id="PZQS01000004">
    <property type="protein sequence ID" value="PVD32787.1"/>
    <property type="molecule type" value="Genomic_DNA"/>
</dbReference>
<feature type="binding site" evidence="8">
    <location>
        <position position="226"/>
    </location>
    <ligand>
        <name>Ca(2+)</name>
        <dbReference type="ChEBI" id="CHEBI:29108"/>
        <label>2</label>
    </ligand>
</feature>
<feature type="repeat" description="Hemopexin" evidence="9">
    <location>
        <begin position="424"/>
        <end position="470"/>
    </location>
</feature>
<feature type="binding site" evidence="8">
    <location>
        <position position="263"/>
    </location>
    <ligand>
        <name>Ca(2+)</name>
        <dbReference type="ChEBI" id="CHEBI:29108"/>
        <label>2</label>
    </ligand>
</feature>
<feature type="domain" description="Peptidase metallopeptidase" evidence="13">
    <location>
        <begin position="172"/>
        <end position="332"/>
    </location>
</feature>
<dbReference type="SMART" id="SM00120">
    <property type="entry name" value="HX"/>
    <property type="match status" value="1"/>
</dbReference>
<feature type="binding site" description="in inhibited form" evidence="8">
    <location>
        <position position="143"/>
    </location>
    <ligand>
        <name>Zn(2+)</name>
        <dbReference type="ChEBI" id="CHEBI:29105"/>
        <label>2</label>
        <note>catalytic</note>
    </ligand>
</feature>
<proteinExistence type="inferred from homology"/>
<feature type="binding site" evidence="8">
    <location>
        <position position="243"/>
    </location>
    <ligand>
        <name>Ca(2+)</name>
        <dbReference type="ChEBI" id="CHEBI:29108"/>
        <label>3</label>
    </ligand>
</feature>
<feature type="signal peptide" evidence="12">
    <location>
        <begin position="1"/>
        <end position="25"/>
    </location>
</feature>
<feature type="binding site" evidence="8">
    <location>
        <position position="288"/>
    </location>
    <ligand>
        <name>Zn(2+)</name>
        <dbReference type="ChEBI" id="CHEBI:29105"/>
        <label>2</label>
        <note>catalytic</note>
    </ligand>
</feature>
<dbReference type="Gene3D" id="3.40.390.10">
    <property type="entry name" value="Collagenase (Catalytic Domain)"/>
    <property type="match status" value="1"/>
</dbReference>
<keyword evidence="6" id="KW-0482">Metalloprotease</keyword>
<keyword evidence="11" id="KW-0472">Membrane</keyword>
<feature type="binding site" evidence="8">
    <location>
        <position position="268"/>
    </location>
    <ligand>
        <name>Ca(2+)</name>
        <dbReference type="ChEBI" id="CHEBI:29108"/>
        <label>1</label>
    </ligand>
</feature>
<organism evidence="14 15">
    <name type="scientific">Pomacea canaliculata</name>
    <name type="common">Golden apple snail</name>
    <dbReference type="NCBI Taxonomy" id="400727"/>
    <lineage>
        <taxon>Eukaryota</taxon>
        <taxon>Metazoa</taxon>
        <taxon>Spiralia</taxon>
        <taxon>Lophotrochozoa</taxon>
        <taxon>Mollusca</taxon>
        <taxon>Gastropoda</taxon>
        <taxon>Caenogastropoda</taxon>
        <taxon>Architaenioglossa</taxon>
        <taxon>Ampullarioidea</taxon>
        <taxon>Ampullariidae</taxon>
        <taxon>Pomacea</taxon>
    </lineage>
</organism>
<feature type="binding site" evidence="8">
    <location>
        <position position="265"/>
    </location>
    <ligand>
        <name>Zn(2+)</name>
        <dbReference type="ChEBI" id="CHEBI:29105"/>
        <label>1</label>
    </ligand>
</feature>
<name>A0A2T7PHA7_POMCA</name>
<feature type="active site" evidence="7">
    <location>
        <position position="289"/>
    </location>
</feature>
<dbReference type="Proteomes" id="UP000245119">
    <property type="component" value="Linkage Group LG4"/>
</dbReference>
<dbReference type="Pfam" id="PF00045">
    <property type="entry name" value="Hemopexin"/>
    <property type="match status" value="1"/>
</dbReference>
<evidence type="ECO:0000256" key="2">
    <source>
        <dbReference type="ARBA" id="ARBA00022670"/>
    </source>
</evidence>
<feature type="binding site" evidence="8">
    <location>
        <position position="244"/>
    </location>
    <ligand>
        <name>Ca(2+)</name>
        <dbReference type="ChEBI" id="CHEBI:29108"/>
        <label>3</label>
    </ligand>
</feature>
<evidence type="ECO:0000256" key="10">
    <source>
        <dbReference type="SAM" id="MobiDB-lite"/>
    </source>
</evidence>
<feature type="binding site" evidence="8">
    <location>
        <position position="380"/>
    </location>
    <ligand>
        <name>Ca(2+)</name>
        <dbReference type="ChEBI" id="CHEBI:29108"/>
        <label>4</label>
    </ligand>
</feature>
<dbReference type="PANTHER" id="PTHR10201:SF323">
    <property type="entry name" value="MATRIX METALLOPROTEINASE-21"/>
    <property type="match status" value="1"/>
</dbReference>
<keyword evidence="11" id="KW-1133">Transmembrane helix</keyword>
<dbReference type="InterPro" id="IPR018487">
    <property type="entry name" value="Hemopexin-like_repeat"/>
</dbReference>
<keyword evidence="12" id="KW-0732">Signal</keyword>
<dbReference type="InterPro" id="IPR002477">
    <property type="entry name" value="Peptidoglycan-bd-like"/>
</dbReference>
<evidence type="ECO:0000313" key="15">
    <source>
        <dbReference type="Proteomes" id="UP000245119"/>
    </source>
</evidence>
<dbReference type="InterPro" id="IPR036375">
    <property type="entry name" value="Hemopexin-like_dom_sf"/>
</dbReference>
<dbReference type="Gene3D" id="2.110.10.10">
    <property type="entry name" value="Hemopexin-like domain"/>
    <property type="match status" value="1"/>
</dbReference>
<comment type="similarity">
    <text evidence="1">Belongs to the peptidase M10A family.</text>
</comment>
<evidence type="ECO:0000256" key="5">
    <source>
        <dbReference type="ARBA" id="ARBA00022833"/>
    </source>
</evidence>
<dbReference type="Pfam" id="PF01471">
    <property type="entry name" value="PG_binding_1"/>
    <property type="match status" value="1"/>
</dbReference>
<dbReference type="PANTHER" id="PTHR10201">
    <property type="entry name" value="MATRIX METALLOPROTEINASE"/>
    <property type="match status" value="1"/>
</dbReference>
<evidence type="ECO:0000256" key="11">
    <source>
        <dbReference type="SAM" id="Phobius"/>
    </source>
</evidence>
<dbReference type="SUPFAM" id="SSF55486">
    <property type="entry name" value="Metalloproteases ('zincins'), catalytic domain"/>
    <property type="match status" value="1"/>
</dbReference>
<dbReference type="PRINTS" id="PR00138">
    <property type="entry name" value="MATRIXIN"/>
</dbReference>
<feature type="binding site" evidence="8">
    <location>
        <position position="258"/>
    </location>
    <ligand>
        <name>Ca(2+)</name>
        <dbReference type="ChEBI" id="CHEBI:29108"/>
        <label>2</label>
    </ligand>
</feature>
<evidence type="ECO:0000256" key="7">
    <source>
        <dbReference type="PIRSR" id="PIRSR621190-1"/>
    </source>
</evidence>
<keyword evidence="3 8" id="KW-0479">Metal-binding</keyword>
<dbReference type="InterPro" id="IPR033739">
    <property type="entry name" value="M10A_MMP"/>
</dbReference>
<comment type="caution">
    <text evidence="14">The sequence shown here is derived from an EMBL/GenBank/DDBJ whole genome shotgun (WGS) entry which is preliminary data.</text>
</comment>
<evidence type="ECO:0000259" key="13">
    <source>
        <dbReference type="SMART" id="SM00235"/>
    </source>
</evidence>
<evidence type="ECO:0000256" key="9">
    <source>
        <dbReference type="PROSITE-ProRule" id="PRU01011"/>
    </source>
</evidence>
<keyword evidence="4" id="KW-0378">Hydrolase</keyword>
<dbReference type="InterPro" id="IPR001818">
    <property type="entry name" value="Pept_M10_metallopeptidase"/>
</dbReference>
<dbReference type="GO" id="GO:0031012">
    <property type="term" value="C:extracellular matrix"/>
    <property type="evidence" value="ECO:0007669"/>
    <property type="project" value="InterPro"/>
</dbReference>
<evidence type="ECO:0000256" key="3">
    <source>
        <dbReference type="ARBA" id="ARBA00022723"/>
    </source>
</evidence>
<keyword evidence="2" id="KW-0645">Protease</keyword>
<reference evidence="14 15" key="1">
    <citation type="submission" date="2018-04" db="EMBL/GenBank/DDBJ databases">
        <title>The genome of golden apple snail Pomacea canaliculata provides insight into stress tolerance and invasive adaptation.</title>
        <authorList>
            <person name="Liu C."/>
            <person name="Liu B."/>
            <person name="Ren Y."/>
            <person name="Zhang Y."/>
            <person name="Wang H."/>
            <person name="Li S."/>
            <person name="Jiang F."/>
            <person name="Yin L."/>
            <person name="Zhang G."/>
            <person name="Qian W."/>
            <person name="Fan W."/>
        </authorList>
    </citation>
    <scope>NUCLEOTIDE SEQUENCE [LARGE SCALE GENOMIC DNA]</scope>
    <source>
        <strain evidence="14">SZHN2017</strain>
        <tissue evidence="14">Muscle</tissue>
    </source>
</reference>
<keyword evidence="11" id="KW-0812">Transmembrane</keyword>
<dbReference type="SMART" id="SM00235">
    <property type="entry name" value="ZnMc"/>
    <property type="match status" value="1"/>
</dbReference>
<accession>A0A2T7PHA7</accession>
<feature type="binding site" evidence="8">
    <location>
        <position position="298"/>
    </location>
    <ligand>
        <name>Zn(2+)</name>
        <dbReference type="ChEBI" id="CHEBI:29105"/>
        <label>2</label>
        <note>catalytic</note>
    </ligand>
</feature>
<evidence type="ECO:0000256" key="12">
    <source>
        <dbReference type="SAM" id="SignalP"/>
    </source>
</evidence>
<dbReference type="AlphaFoldDB" id="A0A2T7PHA7"/>
<dbReference type="InterPro" id="IPR006026">
    <property type="entry name" value="Peptidase_Metallo"/>
</dbReference>
<feature type="binding site" evidence="8">
    <location>
        <position position="251"/>
    </location>
    <ligand>
        <name>Zn(2+)</name>
        <dbReference type="ChEBI" id="CHEBI:29105"/>
        <label>1</label>
    </ligand>
</feature>
<keyword evidence="15" id="KW-1185">Reference proteome</keyword>
<keyword evidence="8" id="KW-0106">Calcium</keyword>
<feature type="binding site" evidence="8">
    <location>
        <position position="306"/>
    </location>
    <ligand>
        <name>Zn(2+)</name>
        <dbReference type="ChEBI" id="CHEBI:29105"/>
        <label>2</label>
        <note>catalytic</note>
    </ligand>
</feature>
<dbReference type="SUPFAM" id="SSF50923">
    <property type="entry name" value="Hemopexin-like domain"/>
    <property type="match status" value="1"/>
</dbReference>
<evidence type="ECO:0000256" key="8">
    <source>
        <dbReference type="PIRSR" id="PIRSR621190-2"/>
    </source>
</evidence>
<feature type="binding site" evidence="8">
    <location>
        <position position="267"/>
    </location>
    <ligand>
        <name>Ca(2+)</name>
        <dbReference type="ChEBI" id="CHEBI:29108"/>
        <label>3</label>
    </ligand>
</feature>
<evidence type="ECO:0000256" key="1">
    <source>
        <dbReference type="ARBA" id="ARBA00010370"/>
    </source>
</evidence>
<feature type="chain" id="PRO_5015432194" description="Peptidase metallopeptidase domain-containing protein" evidence="12">
    <location>
        <begin position="26"/>
        <end position="626"/>
    </location>
</feature>
<feature type="binding site" evidence="8">
    <location>
        <position position="270"/>
    </location>
    <ligand>
        <name>Ca(2+)</name>
        <dbReference type="ChEBI" id="CHEBI:29108"/>
        <label>1</label>
    </ligand>
</feature>
<dbReference type="OrthoDB" id="1901267at2759"/>
<dbReference type="GO" id="GO:0008270">
    <property type="term" value="F:zinc ion binding"/>
    <property type="evidence" value="ECO:0007669"/>
    <property type="project" value="InterPro"/>
</dbReference>
<feature type="region of interest" description="Disordered" evidence="10">
    <location>
        <begin position="146"/>
        <end position="171"/>
    </location>
</feature>
<feature type="binding site" evidence="8">
    <location>
        <position position="238"/>
    </location>
    <ligand>
        <name>Zn(2+)</name>
        <dbReference type="ChEBI" id="CHEBI:29105"/>
        <label>1</label>
    </ligand>
</feature>
<dbReference type="GO" id="GO:0004222">
    <property type="term" value="F:metalloendopeptidase activity"/>
    <property type="evidence" value="ECO:0007669"/>
    <property type="project" value="InterPro"/>
</dbReference>
<dbReference type="InterPro" id="IPR024079">
    <property type="entry name" value="MetalloPept_cat_dom_sf"/>
</dbReference>
<dbReference type="GO" id="GO:0006508">
    <property type="term" value="P:proteolysis"/>
    <property type="evidence" value="ECO:0007669"/>
    <property type="project" value="UniProtKB-KW"/>
</dbReference>
<dbReference type="InterPro" id="IPR036365">
    <property type="entry name" value="PGBD-like_sf"/>
</dbReference>
<evidence type="ECO:0000256" key="4">
    <source>
        <dbReference type="ARBA" id="ARBA00022801"/>
    </source>
</evidence>
<keyword evidence="5 8" id="KW-0862">Zinc</keyword>
<dbReference type="FunFam" id="3.40.390.10:FF:000091">
    <property type="entry name" value="Matrix metalloproteinase-16-like Protein"/>
    <property type="match status" value="1"/>
</dbReference>
<evidence type="ECO:0000256" key="6">
    <source>
        <dbReference type="ARBA" id="ARBA00023049"/>
    </source>
</evidence>
<dbReference type="SUPFAM" id="SSF47090">
    <property type="entry name" value="PGBD-like"/>
    <property type="match status" value="1"/>
</dbReference>